<dbReference type="PANTHER" id="PTHR21137:SF35">
    <property type="entry name" value="ODORANT RECEPTOR 19A-RELATED"/>
    <property type="match status" value="1"/>
</dbReference>
<keyword evidence="4 10" id="KW-0812">Transmembrane</keyword>
<evidence type="ECO:0000256" key="4">
    <source>
        <dbReference type="ARBA" id="ARBA00022692"/>
    </source>
</evidence>
<dbReference type="PANTHER" id="PTHR21137">
    <property type="entry name" value="ODORANT RECEPTOR"/>
    <property type="match status" value="1"/>
</dbReference>
<dbReference type="EMBL" id="JAPWTK010000156">
    <property type="protein sequence ID" value="KAJ8947659.1"/>
    <property type="molecule type" value="Genomic_DNA"/>
</dbReference>
<name>A0AAV8Y856_9CUCU</name>
<comment type="subcellular location">
    <subcellularLocation>
        <location evidence="1">Cell membrane</location>
        <topology evidence="1">Multi-pass membrane protein</topology>
    </subcellularLocation>
</comment>
<dbReference type="Proteomes" id="UP001162162">
    <property type="component" value="Unassembled WGS sequence"/>
</dbReference>
<dbReference type="InterPro" id="IPR004117">
    <property type="entry name" value="7tm6_olfct_rcpt"/>
</dbReference>
<dbReference type="GO" id="GO:0007165">
    <property type="term" value="P:signal transduction"/>
    <property type="evidence" value="ECO:0007669"/>
    <property type="project" value="UniProtKB-KW"/>
</dbReference>
<evidence type="ECO:0000256" key="2">
    <source>
        <dbReference type="ARBA" id="ARBA00022475"/>
    </source>
</evidence>
<evidence type="ECO:0000256" key="8">
    <source>
        <dbReference type="ARBA" id="ARBA00023170"/>
    </source>
</evidence>
<keyword evidence="2" id="KW-1003">Cell membrane</keyword>
<proteinExistence type="predicted"/>
<reference evidence="11" key="1">
    <citation type="journal article" date="2023" name="Insect Mol. Biol.">
        <title>Genome sequencing provides insights into the evolution of gene families encoding plant cell wall-degrading enzymes in longhorned beetles.</title>
        <authorList>
            <person name="Shin N.R."/>
            <person name="Okamura Y."/>
            <person name="Kirsch R."/>
            <person name="Pauchet Y."/>
        </authorList>
    </citation>
    <scope>NUCLEOTIDE SEQUENCE</scope>
    <source>
        <strain evidence="11">AMC_N1</strain>
    </source>
</reference>
<comment type="caution">
    <text evidence="11">The sequence shown here is derived from an EMBL/GenBank/DDBJ whole genome shotgun (WGS) entry which is preliminary data.</text>
</comment>
<evidence type="ECO:0000256" key="5">
    <source>
        <dbReference type="ARBA" id="ARBA00022725"/>
    </source>
</evidence>
<feature type="transmembrane region" description="Helical" evidence="10">
    <location>
        <begin position="9"/>
        <end position="33"/>
    </location>
</feature>
<keyword evidence="9" id="KW-0807">Transducer</keyword>
<dbReference type="GO" id="GO:0005886">
    <property type="term" value="C:plasma membrane"/>
    <property type="evidence" value="ECO:0007669"/>
    <property type="project" value="UniProtKB-SubCell"/>
</dbReference>
<keyword evidence="3" id="KW-0716">Sensory transduction</keyword>
<gene>
    <name evidence="11" type="ORF">NQ318_009543</name>
</gene>
<evidence type="ECO:0000256" key="7">
    <source>
        <dbReference type="ARBA" id="ARBA00023136"/>
    </source>
</evidence>
<protein>
    <recommendedName>
        <fullName evidence="13">Odorant receptor</fullName>
    </recommendedName>
</protein>
<evidence type="ECO:0000256" key="6">
    <source>
        <dbReference type="ARBA" id="ARBA00022989"/>
    </source>
</evidence>
<evidence type="ECO:0000256" key="3">
    <source>
        <dbReference type="ARBA" id="ARBA00022606"/>
    </source>
</evidence>
<dbReference type="GO" id="GO:0004984">
    <property type="term" value="F:olfactory receptor activity"/>
    <property type="evidence" value="ECO:0007669"/>
    <property type="project" value="InterPro"/>
</dbReference>
<keyword evidence="8" id="KW-0675">Receptor</keyword>
<evidence type="ECO:0000313" key="11">
    <source>
        <dbReference type="EMBL" id="KAJ8947659.1"/>
    </source>
</evidence>
<keyword evidence="5" id="KW-0552">Olfaction</keyword>
<evidence type="ECO:0000256" key="9">
    <source>
        <dbReference type="ARBA" id="ARBA00023224"/>
    </source>
</evidence>
<keyword evidence="7 10" id="KW-0472">Membrane</keyword>
<dbReference type="Pfam" id="PF02949">
    <property type="entry name" value="7tm_6"/>
    <property type="match status" value="1"/>
</dbReference>
<evidence type="ECO:0000256" key="10">
    <source>
        <dbReference type="SAM" id="Phobius"/>
    </source>
</evidence>
<evidence type="ECO:0000256" key="1">
    <source>
        <dbReference type="ARBA" id="ARBA00004651"/>
    </source>
</evidence>
<keyword evidence="12" id="KW-1185">Reference proteome</keyword>
<accession>A0AAV8Y856</accession>
<dbReference type="GO" id="GO:0005549">
    <property type="term" value="F:odorant binding"/>
    <property type="evidence" value="ECO:0007669"/>
    <property type="project" value="InterPro"/>
</dbReference>
<feature type="transmembrane region" description="Helical" evidence="10">
    <location>
        <begin position="75"/>
        <end position="94"/>
    </location>
</feature>
<dbReference type="AlphaFoldDB" id="A0AAV8Y856"/>
<evidence type="ECO:0000313" key="12">
    <source>
        <dbReference type="Proteomes" id="UP001162162"/>
    </source>
</evidence>
<sequence>MQLFVSELILFNIMFHGEFALCMLIRLLVYYWYANEIMEQSSNIAIAVWESEWYDEPQRVKQMMLMMIMRSNKPLVLDIGPFSTMTLSTFLRILKATYSYMMIMYR</sequence>
<keyword evidence="6 10" id="KW-1133">Transmembrane helix</keyword>
<organism evidence="11 12">
    <name type="scientific">Aromia moschata</name>
    <dbReference type="NCBI Taxonomy" id="1265417"/>
    <lineage>
        <taxon>Eukaryota</taxon>
        <taxon>Metazoa</taxon>
        <taxon>Ecdysozoa</taxon>
        <taxon>Arthropoda</taxon>
        <taxon>Hexapoda</taxon>
        <taxon>Insecta</taxon>
        <taxon>Pterygota</taxon>
        <taxon>Neoptera</taxon>
        <taxon>Endopterygota</taxon>
        <taxon>Coleoptera</taxon>
        <taxon>Polyphaga</taxon>
        <taxon>Cucujiformia</taxon>
        <taxon>Chrysomeloidea</taxon>
        <taxon>Cerambycidae</taxon>
        <taxon>Cerambycinae</taxon>
        <taxon>Callichromatini</taxon>
        <taxon>Aromia</taxon>
    </lineage>
</organism>
<evidence type="ECO:0008006" key="13">
    <source>
        <dbReference type="Google" id="ProtNLM"/>
    </source>
</evidence>